<comment type="caution">
    <text evidence="1">The sequence shown here is derived from an EMBL/GenBank/DDBJ whole genome shotgun (WGS) entry which is preliminary data.</text>
</comment>
<name>A0A4Y8IHV5_9BACI</name>
<sequence>MEKDNSLNSEKNILPINNASRLQDVAIAGISVNGAATDSNDSDIDRPVYHFNENRKIKENDKKIPHQ</sequence>
<dbReference type="Proteomes" id="UP000297975">
    <property type="component" value="Unassembled WGS sequence"/>
</dbReference>
<gene>
    <name evidence="1" type="ORF">E3U55_11935</name>
</gene>
<reference evidence="1 2" key="1">
    <citation type="submission" date="2019-03" db="EMBL/GenBank/DDBJ databases">
        <authorList>
            <person name="He R.-H."/>
        </authorList>
    </citation>
    <scope>NUCLEOTIDE SEQUENCE [LARGE SCALE GENOMIC DNA]</scope>
    <source>
        <strain evidence="2">SH 714</strain>
    </source>
</reference>
<proteinExistence type="predicted"/>
<accession>A0A4Y8IHV5</accession>
<evidence type="ECO:0000313" key="1">
    <source>
        <dbReference type="EMBL" id="TFB18497.1"/>
    </source>
</evidence>
<keyword evidence="2" id="KW-1185">Reference proteome</keyword>
<evidence type="ECO:0000313" key="2">
    <source>
        <dbReference type="Proteomes" id="UP000297975"/>
    </source>
</evidence>
<dbReference type="EMBL" id="SOPW01000013">
    <property type="protein sequence ID" value="TFB18497.1"/>
    <property type="molecule type" value="Genomic_DNA"/>
</dbReference>
<dbReference type="RefSeq" id="WP_134340702.1">
    <property type="nucleotide sequence ID" value="NZ_SOPW01000013.1"/>
</dbReference>
<dbReference type="AlphaFoldDB" id="A0A4Y8IHV5"/>
<protein>
    <submittedName>
        <fullName evidence="1">Uncharacterized protein</fullName>
    </submittedName>
</protein>
<organism evidence="1 2">
    <name type="scientific">Filobacillus milosensis</name>
    <dbReference type="NCBI Taxonomy" id="94137"/>
    <lineage>
        <taxon>Bacteria</taxon>
        <taxon>Bacillati</taxon>
        <taxon>Bacillota</taxon>
        <taxon>Bacilli</taxon>
        <taxon>Bacillales</taxon>
        <taxon>Bacillaceae</taxon>
        <taxon>Filobacillus</taxon>
    </lineage>
</organism>